<dbReference type="Gene3D" id="1.10.10.60">
    <property type="entry name" value="Homeodomain-like"/>
    <property type="match status" value="1"/>
</dbReference>
<sequence length="210" mass="24307">MILSDNILQEKVRDFVNYLNIEEDQINFSRGWITGFKKRNSICMYKLHGEADSVSLKSLVNEYLKLQELILKYNPEDIYNTDETVLFTTNATGTHKLKPLVIVFLLVDNVPSHISPITNENNIDESDSDTNSIQESSKSNQFEQNIDHENNFTEELSEENIELTNLLYEKSSEENTVYQKLINEIETYINTIDEPLLTEDILSESEIITM</sequence>
<feature type="non-terminal residue" evidence="4">
    <location>
        <position position="210"/>
    </location>
</feature>
<organism evidence="4 5">
    <name type="scientific">Diversispora eburnea</name>
    <dbReference type="NCBI Taxonomy" id="1213867"/>
    <lineage>
        <taxon>Eukaryota</taxon>
        <taxon>Fungi</taxon>
        <taxon>Fungi incertae sedis</taxon>
        <taxon>Mucoromycota</taxon>
        <taxon>Glomeromycotina</taxon>
        <taxon>Glomeromycetes</taxon>
        <taxon>Diversisporales</taxon>
        <taxon>Diversisporaceae</taxon>
        <taxon>Diversispora</taxon>
    </lineage>
</organism>
<dbReference type="PROSITE" id="PS51253">
    <property type="entry name" value="HTH_CENPB"/>
    <property type="match status" value="1"/>
</dbReference>
<dbReference type="PANTHER" id="PTHR19303">
    <property type="entry name" value="TRANSPOSON"/>
    <property type="match status" value="1"/>
</dbReference>
<dbReference type="PANTHER" id="PTHR19303:SF73">
    <property type="entry name" value="PROTEIN PDC2"/>
    <property type="match status" value="1"/>
</dbReference>
<gene>
    <name evidence="4" type="ORF">DEBURN_LOCUS6885</name>
</gene>
<evidence type="ECO:0000256" key="1">
    <source>
        <dbReference type="ARBA" id="ARBA00023125"/>
    </source>
</evidence>
<dbReference type="GO" id="GO:0003677">
    <property type="term" value="F:DNA binding"/>
    <property type="evidence" value="ECO:0007669"/>
    <property type="project" value="UniProtKB-KW"/>
</dbReference>
<dbReference type="SUPFAM" id="SSF46689">
    <property type="entry name" value="Homeodomain-like"/>
    <property type="match status" value="1"/>
</dbReference>
<dbReference type="InterPro" id="IPR050863">
    <property type="entry name" value="CenT-Element_Derived"/>
</dbReference>
<keyword evidence="1" id="KW-0238">DNA-binding</keyword>
<evidence type="ECO:0000313" key="5">
    <source>
        <dbReference type="Proteomes" id="UP000789706"/>
    </source>
</evidence>
<accession>A0A9N9FNI5</accession>
<feature type="domain" description="HTH CENPB-type" evidence="3">
    <location>
        <begin position="1"/>
        <end position="46"/>
    </location>
</feature>
<reference evidence="4" key="1">
    <citation type="submission" date="2021-06" db="EMBL/GenBank/DDBJ databases">
        <authorList>
            <person name="Kallberg Y."/>
            <person name="Tangrot J."/>
            <person name="Rosling A."/>
        </authorList>
    </citation>
    <scope>NUCLEOTIDE SEQUENCE</scope>
    <source>
        <strain evidence="4">AZ414A</strain>
    </source>
</reference>
<protein>
    <submittedName>
        <fullName evidence="4">5408_t:CDS:1</fullName>
    </submittedName>
</protein>
<dbReference type="InterPro" id="IPR006600">
    <property type="entry name" value="HTH_CenpB_DNA-bd_dom"/>
</dbReference>
<dbReference type="Proteomes" id="UP000789706">
    <property type="component" value="Unassembled WGS sequence"/>
</dbReference>
<dbReference type="AlphaFoldDB" id="A0A9N9FNI5"/>
<dbReference type="InterPro" id="IPR009057">
    <property type="entry name" value="Homeodomain-like_sf"/>
</dbReference>
<dbReference type="OrthoDB" id="2447222at2759"/>
<comment type="caution">
    <text evidence="4">The sequence shown here is derived from an EMBL/GenBank/DDBJ whole genome shotgun (WGS) entry which is preliminary data.</text>
</comment>
<dbReference type="GO" id="GO:0005634">
    <property type="term" value="C:nucleus"/>
    <property type="evidence" value="ECO:0007669"/>
    <property type="project" value="TreeGrafter"/>
</dbReference>
<proteinExistence type="predicted"/>
<dbReference type="Pfam" id="PF03221">
    <property type="entry name" value="HTH_Tnp_Tc5"/>
    <property type="match status" value="1"/>
</dbReference>
<evidence type="ECO:0000259" key="3">
    <source>
        <dbReference type="PROSITE" id="PS51253"/>
    </source>
</evidence>
<dbReference type="EMBL" id="CAJVPK010000756">
    <property type="protein sequence ID" value="CAG8546573.1"/>
    <property type="molecule type" value="Genomic_DNA"/>
</dbReference>
<feature type="compositionally biased region" description="Polar residues" evidence="2">
    <location>
        <begin position="129"/>
        <end position="144"/>
    </location>
</feature>
<evidence type="ECO:0000313" key="4">
    <source>
        <dbReference type="EMBL" id="CAG8546573.1"/>
    </source>
</evidence>
<feature type="region of interest" description="Disordered" evidence="2">
    <location>
        <begin position="116"/>
        <end position="145"/>
    </location>
</feature>
<name>A0A9N9FNI5_9GLOM</name>
<keyword evidence="5" id="KW-1185">Reference proteome</keyword>
<evidence type="ECO:0000256" key="2">
    <source>
        <dbReference type="SAM" id="MobiDB-lite"/>
    </source>
</evidence>